<dbReference type="InterPro" id="IPR036249">
    <property type="entry name" value="Thioredoxin-like_sf"/>
</dbReference>
<dbReference type="PROSITE" id="PS50404">
    <property type="entry name" value="GST_NTER"/>
    <property type="match status" value="1"/>
</dbReference>
<dbReference type="PROSITE" id="PS50405">
    <property type="entry name" value="GST_CTER"/>
    <property type="match status" value="1"/>
</dbReference>
<dbReference type="SUPFAM" id="SSF47616">
    <property type="entry name" value="GST C-terminal domain-like"/>
    <property type="match status" value="1"/>
</dbReference>
<dbReference type="InterPro" id="IPR005955">
    <property type="entry name" value="GST_Zeta"/>
</dbReference>
<dbReference type="CDD" id="cd03191">
    <property type="entry name" value="GST_C_Zeta"/>
    <property type="match status" value="1"/>
</dbReference>
<dbReference type="OrthoDB" id="509852at2"/>
<dbReference type="InterPro" id="IPR004045">
    <property type="entry name" value="Glutathione_S-Trfase_N"/>
</dbReference>
<dbReference type="Gene3D" id="1.20.1050.10">
    <property type="match status" value="1"/>
</dbReference>
<evidence type="ECO:0000313" key="5">
    <source>
        <dbReference type="Proteomes" id="UP000074310"/>
    </source>
</evidence>
<accession>A0A147HZY0</accession>
<sequence>MNDATITPVLHGYFRSSAAYRVRIALNLKGVAWRDVFHHLRHGEQRAPDYRRLNPQGLVPALEWGDAVLTQSLAICEFLDEVVPTPPLLPHDPLARAHVRAFAQVIACDVHPVQNLAVLERLKACGATPEQVMAWARDTIDVGLEACATLIADATGPYCFGEHVTLADLCLIPQLGNARRFGVDLRWPRLLAVEAACGALPAFRAAAPEHQPDAE</sequence>
<keyword evidence="5" id="KW-1185">Reference proteome</keyword>
<evidence type="ECO:0000259" key="3">
    <source>
        <dbReference type="PROSITE" id="PS50405"/>
    </source>
</evidence>
<organism evidence="4 5">
    <name type="scientific">Sphingomonas endophytica</name>
    <dbReference type="NCBI Taxonomy" id="869719"/>
    <lineage>
        <taxon>Bacteria</taxon>
        <taxon>Pseudomonadati</taxon>
        <taxon>Pseudomonadota</taxon>
        <taxon>Alphaproteobacteria</taxon>
        <taxon>Sphingomonadales</taxon>
        <taxon>Sphingomonadaceae</taxon>
        <taxon>Sphingomonas</taxon>
    </lineage>
</organism>
<dbReference type="GO" id="GO:0006559">
    <property type="term" value="P:L-phenylalanine catabolic process"/>
    <property type="evidence" value="ECO:0007669"/>
    <property type="project" value="TreeGrafter"/>
</dbReference>
<proteinExistence type="inferred from homology"/>
<dbReference type="Gene3D" id="3.40.30.10">
    <property type="entry name" value="Glutaredoxin"/>
    <property type="match status" value="1"/>
</dbReference>
<feature type="domain" description="GST C-terminal" evidence="3">
    <location>
        <begin position="92"/>
        <end position="215"/>
    </location>
</feature>
<name>A0A147HZY0_9SPHN</name>
<dbReference type="SFLD" id="SFLDG00358">
    <property type="entry name" value="Main_(cytGST)"/>
    <property type="match status" value="1"/>
</dbReference>
<dbReference type="Pfam" id="PF13409">
    <property type="entry name" value="GST_N_2"/>
    <property type="match status" value="1"/>
</dbReference>
<dbReference type="GO" id="GO:0016034">
    <property type="term" value="F:maleylacetoacetate isomerase activity"/>
    <property type="evidence" value="ECO:0007669"/>
    <property type="project" value="TreeGrafter"/>
</dbReference>
<dbReference type="GO" id="GO:0006749">
    <property type="term" value="P:glutathione metabolic process"/>
    <property type="evidence" value="ECO:0007669"/>
    <property type="project" value="TreeGrafter"/>
</dbReference>
<dbReference type="InterPro" id="IPR034333">
    <property type="entry name" value="GST_Zeta_N"/>
</dbReference>
<feature type="domain" description="GST N-terminal" evidence="2">
    <location>
        <begin position="6"/>
        <end position="87"/>
    </location>
</feature>
<evidence type="ECO:0000256" key="1">
    <source>
        <dbReference type="ARBA" id="ARBA00010007"/>
    </source>
</evidence>
<dbReference type="FunFam" id="1.20.1050.10:FF:000010">
    <property type="entry name" value="Maleylacetoacetate isomerase isoform 1"/>
    <property type="match status" value="1"/>
</dbReference>
<dbReference type="PANTHER" id="PTHR42673:SF4">
    <property type="entry name" value="MALEYLACETOACETATE ISOMERASE"/>
    <property type="match status" value="1"/>
</dbReference>
<dbReference type="Proteomes" id="UP000074310">
    <property type="component" value="Unassembled WGS sequence"/>
</dbReference>
<dbReference type="RefSeq" id="WP_058756208.1">
    <property type="nucleotide sequence ID" value="NZ_LDTB01000050.1"/>
</dbReference>
<keyword evidence="4" id="KW-0413">Isomerase</keyword>
<dbReference type="SFLD" id="SFLDS00019">
    <property type="entry name" value="Glutathione_Transferase_(cytos"/>
    <property type="match status" value="1"/>
</dbReference>
<reference evidence="4 5" key="1">
    <citation type="journal article" date="2016" name="Front. Microbiol.">
        <title>Genomic Resource of Rice Seed Associated Bacteria.</title>
        <authorList>
            <person name="Midha S."/>
            <person name="Bansal K."/>
            <person name="Sharma S."/>
            <person name="Kumar N."/>
            <person name="Patil P.P."/>
            <person name="Chaudhry V."/>
            <person name="Patil P.B."/>
        </authorList>
    </citation>
    <scope>NUCLEOTIDE SEQUENCE [LARGE SCALE GENOMIC DNA]</scope>
    <source>
        <strain evidence="4 5">NS334</strain>
    </source>
</reference>
<dbReference type="InterPro" id="IPR036282">
    <property type="entry name" value="Glutathione-S-Trfase_C_sf"/>
</dbReference>
<dbReference type="SUPFAM" id="SSF52833">
    <property type="entry name" value="Thioredoxin-like"/>
    <property type="match status" value="1"/>
</dbReference>
<comment type="caution">
    <text evidence="4">The sequence shown here is derived from an EMBL/GenBank/DDBJ whole genome shotgun (WGS) entry which is preliminary data.</text>
</comment>
<dbReference type="AlphaFoldDB" id="A0A147HZY0"/>
<dbReference type="InterPro" id="IPR010987">
    <property type="entry name" value="Glutathione-S-Trfase_C-like"/>
</dbReference>
<dbReference type="CDD" id="cd03042">
    <property type="entry name" value="GST_N_Zeta"/>
    <property type="match status" value="1"/>
</dbReference>
<evidence type="ECO:0000259" key="2">
    <source>
        <dbReference type="PROSITE" id="PS50404"/>
    </source>
</evidence>
<dbReference type="NCBIfam" id="TIGR01262">
    <property type="entry name" value="maiA"/>
    <property type="match status" value="1"/>
</dbReference>
<protein>
    <submittedName>
        <fullName evidence="4">Maleylacetoacetate isomerase</fullName>
    </submittedName>
</protein>
<dbReference type="EMBL" id="LDTB01000050">
    <property type="protein sequence ID" value="KTT70617.1"/>
    <property type="molecule type" value="Genomic_DNA"/>
</dbReference>
<dbReference type="PANTHER" id="PTHR42673">
    <property type="entry name" value="MALEYLACETOACETATE ISOMERASE"/>
    <property type="match status" value="1"/>
</dbReference>
<dbReference type="Pfam" id="PF13410">
    <property type="entry name" value="GST_C_2"/>
    <property type="match status" value="1"/>
</dbReference>
<dbReference type="GO" id="GO:0005737">
    <property type="term" value="C:cytoplasm"/>
    <property type="evidence" value="ECO:0007669"/>
    <property type="project" value="InterPro"/>
</dbReference>
<dbReference type="InterPro" id="IPR040079">
    <property type="entry name" value="Glutathione_S-Trfase"/>
</dbReference>
<comment type="similarity">
    <text evidence="1">Belongs to the GST superfamily. Zeta family.</text>
</comment>
<dbReference type="PATRIC" id="fig|869719.3.peg.2402"/>
<dbReference type="GO" id="GO:0004364">
    <property type="term" value="F:glutathione transferase activity"/>
    <property type="evidence" value="ECO:0007669"/>
    <property type="project" value="TreeGrafter"/>
</dbReference>
<gene>
    <name evidence="4" type="ORF">NS334_12095</name>
</gene>
<evidence type="ECO:0000313" key="4">
    <source>
        <dbReference type="EMBL" id="KTT70617.1"/>
    </source>
</evidence>
<dbReference type="InterPro" id="IPR034330">
    <property type="entry name" value="GST_Zeta_C"/>
</dbReference>